<dbReference type="EMBL" id="WBMO01000005">
    <property type="protein sequence ID" value="MDV2478273.1"/>
    <property type="molecule type" value="Genomic_DNA"/>
</dbReference>
<name>A0ABU3WWA7_9NOCA</name>
<accession>A0ABU3WWA7</accession>
<proteinExistence type="predicted"/>
<dbReference type="Proteomes" id="UP001275440">
    <property type="component" value="Unassembled WGS sequence"/>
</dbReference>
<evidence type="ECO:0000313" key="2">
    <source>
        <dbReference type="Proteomes" id="UP001275440"/>
    </source>
</evidence>
<sequence length="221" mass="24309">MPWHLDYPYWVEGGPLTEQLAHDDRIGLDWIDFLDVVGDLAAMQMDPCTHAWRIHVFYEVRNVPGTSGSATIVILQGSHALVAGPSIAVVAWALFGDPQEPLTVPGIEPAGERVNRFLAAARGVVRTPPAIARYMLMVRRALRDAARDPQTPAVQVADRTATVLNREAGARRTARVLRLDVDALKRKDLTLTAVLLTAVSRALQDYLDACDGGAPMTWRPW</sequence>
<gene>
    <name evidence="1" type="ORF">F8M49_27880</name>
</gene>
<evidence type="ECO:0008006" key="3">
    <source>
        <dbReference type="Google" id="ProtNLM"/>
    </source>
</evidence>
<reference evidence="1 2" key="1">
    <citation type="submission" date="2019-10" db="EMBL/GenBank/DDBJ databases">
        <title>Draft Genome Assembly of Rhodococcus zopfii DSM44189.</title>
        <authorList>
            <person name="Sutton J.M."/>
            <person name="Akob D.M."/>
            <person name="Bushman T.J."/>
        </authorList>
    </citation>
    <scope>NUCLEOTIDE SEQUENCE [LARGE SCALE GENOMIC DNA]</scope>
    <source>
        <strain evidence="1 2">DSM 44189</strain>
    </source>
</reference>
<comment type="caution">
    <text evidence="1">The sequence shown here is derived from an EMBL/GenBank/DDBJ whole genome shotgun (WGS) entry which is preliminary data.</text>
</comment>
<protein>
    <recommendedName>
        <fullName evidence="3">Diacylglycerol O-acyltransferase</fullName>
    </recommendedName>
</protein>
<organism evidence="1 2">
    <name type="scientific">Rhodococcus zopfii</name>
    <dbReference type="NCBI Taxonomy" id="43772"/>
    <lineage>
        <taxon>Bacteria</taxon>
        <taxon>Bacillati</taxon>
        <taxon>Actinomycetota</taxon>
        <taxon>Actinomycetes</taxon>
        <taxon>Mycobacteriales</taxon>
        <taxon>Nocardiaceae</taxon>
        <taxon>Rhodococcus</taxon>
    </lineage>
</organism>
<evidence type="ECO:0000313" key="1">
    <source>
        <dbReference type="EMBL" id="MDV2478273.1"/>
    </source>
</evidence>
<keyword evidence="2" id="KW-1185">Reference proteome</keyword>